<proteinExistence type="predicted"/>
<dbReference type="Pfam" id="PF05991">
    <property type="entry name" value="NYN_YacP"/>
    <property type="match status" value="1"/>
</dbReference>
<dbReference type="RefSeq" id="WP_069642352.1">
    <property type="nucleotide sequence ID" value="NZ_MIJE01000002.1"/>
</dbReference>
<accession>A0A1E5G4D5</accession>
<name>A0A1E5G4D5_9FIRM</name>
<protein>
    <recommendedName>
        <fullName evidence="3">RNA-binding protein</fullName>
    </recommendedName>
</protein>
<dbReference type="AlphaFoldDB" id="A0A1E5G4D5"/>
<dbReference type="PANTHER" id="PTHR34547">
    <property type="entry name" value="YACP-LIKE NYN DOMAIN PROTEIN"/>
    <property type="match status" value="1"/>
</dbReference>
<gene>
    <name evidence="1" type="ORF">BHF68_12865</name>
</gene>
<evidence type="ECO:0000313" key="1">
    <source>
        <dbReference type="EMBL" id="OEF97955.1"/>
    </source>
</evidence>
<dbReference type="Proteomes" id="UP000094296">
    <property type="component" value="Unassembled WGS sequence"/>
</dbReference>
<reference evidence="1 2" key="1">
    <citation type="submission" date="2016-09" db="EMBL/GenBank/DDBJ databases">
        <title>Draft genome sequence for the type strain of Desulfuribacillus alkaliarsenatis AHT28, an obligately anaerobic, sulfidogenic bacterium isolated from Russian soda lake sediments.</title>
        <authorList>
            <person name="Abin C.A."/>
            <person name="Hollibaugh J.T."/>
        </authorList>
    </citation>
    <scope>NUCLEOTIDE SEQUENCE [LARGE SCALE GENOMIC DNA]</scope>
    <source>
        <strain evidence="1 2">AHT28</strain>
    </source>
</reference>
<dbReference type="CDD" id="cd10912">
    <property type="entry name" value="PIN_YacP-like"/>
    <property type="match status" value="1"/>
</dbReference>
<comment type="caution">
    <text evidence="1">The sequence shown here is derived from an EMBL/GenBank/DDBJ whole genome shotgun (WGS) entry which is preliminary data.</text>
</comment>
<dbReference type="PANTHER" id="PTHR34547:SF1">
    <property type="entry name" value="YACP-LIKE NYN DOMAIN PROTEIN"/>
    <property type="match status" value="1"/>
</dbReference>
<evidence type="ECO:0008006" key="3">
    <source>
        <dbReference type="Google" id="ProtNLM"/>
    </source>
</evidence>
<dbReference type="InterPro" id="IPR010298">
    <property type="entry name" value="YacP-like"/>
</dbReference>
<sequence length="167" mass="19369">MEYLIVDGYNVIGASKELAKIKEQSLEEARYLLQEALSEYSAFAERQVIIVYDAHLSKGNLKKSSLNNLRIDFTKEGVTADEYIEKLVTDYIRSGHKVYVATSDFLEQRVVFGKGALRISSRELWHEIEVMKRRVSEQLSEQPKKRAKLTGSINPEIARIFEKWRRK</sequence>
<organism evidence="1 2">
    <name type="scientific">Desulfuribacillus alkaliarsenatis</name>
    <dbReference type="NCBI Taxonomy" id="766136"/>
    <lineage>
        <taxon>Bacteria</taxon>
        <taxon>Bacillati</taxon>
        <taxon>Bacillota</taxon>
        <taxon>Desulfuribacillia</taxon>
        <taxon>Desulfuribacillales</taxon>
        <taxon>Desulfuribacillaceae</taxon>
        <taxon>Desulfuribacillus</taxon>
    </lineage>
</organism>
<dbReference type="STRING" id="766136.BHF68_12865"/>
<dbReference type="EMBL" id="MIJE01000002">
    <property type="protein sequence ID" value="OEF97955.1"/>
    <property type="molecule type" value="Genomic_DNA"/>
</dbReference>
<evidence type="ECO:0000313" key="2">
    <source>
        <dbReference type="Proteomes" id="UP000094296"/>
    </source>
</evidence>
<keyword evidence="2" id="KW-1185">Reference proteome</keyword>